<accession>A0A433V2P5</accession>
<proteinExistence type="predicted"/>
<organism evidence="1 2">
    <name type="scientific">Dulcicalothrix desertica PCC 7102</name>
    <dbReference type="NCBI Taxonomy" id="232991"/>
    <lineage>
        <taxon>Bacteria</taxon>
        <taxon>Bacillati</taxon>
        <taxon>Cyanobacteriota</taxon>
        <taxon>Cyanophyceae</taxon>
        <taxon>Nostocales</taxon>
        <taxon>Calotrichaceae</taxon>
        <taxon>Dulcicalothrix</taxon>
    </lineage>
</organism>
<dbReference type="EMBL" id="RSCL01000024">
    <property type="protein sequence ID" value="RUT00361.1"/>
    <property type="molecule type" value="Genomic_DNA"/>
</dbReference>
<dbReference type="Proteomes" id="UP000271624">
    <property type="component" value="Unassembled WGS sequence"/>
</dbReference>
<gene>
    <name evidence="1" type="ORF">DSM106972_074890</name>
</gene>
<reference evidence="1" key="1">
    <citation type="submission" date="2018-12" db="EMBL/GenBank/DDBJ databases">
        <authorList>
            <person name="Will S."/>
            <person name="Neumann-Schaal M."/>
            <person name="Henke P."/>
        </authorList>
    </citation>
    <scope>NUCLEOTIDE SEQUENCE</scope>
    <source>
        <strain evidence="1">PCC 7102</strain>
    </source>
</reference>
<comment type="caution">
    <text evidence="1">The sequence shown here is derived from an EMBL/GenBank/DDBJ whole genome shotgun (WGS) entry which is preliminary data.</text>
</comment>
<evidence type="ECO:0000313" key="1">
    <source>
        <dbReference type="EMBL" id="RUT00361.1"/>
    </source>
</evidence>
<dbReference type="AlphaFoldDB" id="A0A433V2P5"/>
<protein>
    <submittedName>
        <fullName evidence="1">Uncharacterized protein</fullName>
    </submittedName>
</protein>
<keyword evidence="2" id="KW-1185">Reference proteome</keyword>
<evidence type="ECO:0000313" key="2">
    <source>
        <dbReference type="Proteomes" id="UP000271624"/>
    </source>
</evidence>
<name>A0A433V2P5_9CYAN</name>
<sequence>MAPHRTNSAKLSVTTAIQAPKLKITQQITYNPVLSVIIKIIIAEHLHIAEKLDNITCISFAIVKT</sequence>
<reference evidence="1" key="2">
    <citation type="journal article" date="2019" name="Genome Biol. Evol.">
        <title>Day and night: Metabolic profiles and evolutionary relationships of six axenic non-marine cyanobacteria.</title>
        <authorList>
            <person name="Will S.E."/>
            <person name="Henke P."/>
            <person name="Boedeker C."/>
            <person name="Huang S."/>
            <person name="Brinkmann H."/>
            <person name="Rohde M."/>
            <person name="Jarek M."/>
            <person name="Friedl T."/>
            <person name="Seufert S."/>
            <person name="Schumacher M."/>
            <person name="Overmann J."/>
            <person name="Neumann-Schaal M."/>
            <person name="Petersen J."/>
        </authorList>
    </citation>
    <scope>NUCLEOTIDE SEQUENCE [LARGE SCALE GENOMIC DNA]</scope>
    <source>
        <strain evidence="1">PCC 7102</strain>
    </source>
</reference>